<proteinExistence type="predicted"/>
<dbReference type="AlphaFoldDB" id="A0A519BKQ3"/>
<accession>A0A519BKQ3</accession>
<evidence type="ECO:0000313" key="2">
    <source>
        <dbReference type="Proteomes" id="UP000319296"/>
    </source>
</evidence>
<dbReference type="Proteomes" id="UP000319296">
    <property type="component" value="Unassembled WGS sequence"/>
</dbReference>
<evidence type="ECO:0000313" key="1">
    <source>
        <dbReference type="EMBL" id="RZD17858.1"/>
    </source>
</evidence>
<reference evidence="1 2" key="1">
    <citation type="journal article" date="2019" name="ISME J.">
        <title>Insights into ecological role of a new deltaproteobacterial order Candidatus Acidulodesulfobacterales by metagenomics and metatranscriptomics.</title>
        <authorList>
            <person name="Tan S."/>
            <person name="Liu J."/>
            <person name="Fang Y."/>
            <person name="Hedlund B.P."/>
            <person name="Lian Z.H."/>
            <person name="Huang L.Y."/>
            <person name="Li J.T."/>
            <person name="Huang L.N."/>
            <person name="Li W.J."/>
            <person name="Jiang H.C."/>
            <person name="Dong H.L."/>
            <person name="Shu W.S."/>
        </authorList>
    </citation>
    <scope>NUCLEOTIDE SEQUENCE [LARGE SCALE GENOMIC DNA]</scope>
    <source>
        <strain evidence="1">AP1</strain>
    </source>
</reference>
<protein>
    <submittedName>
        <fullName evidence="1">Uncharacterized protein</fullName>
    </submittedName>
</protein>
<organism evidence="1 2">
    <name type="scientific">Candidatus Acididesulfobacter diazotrophicus</name>
    <dbReference type="NCBI Taxonomy" id="2597226"/>
    <lineage>
        <taxon>Bacteria</taxon>
        <taxon>Deltaproteobacteria</taxon>
        <taxon>Candidatus Acidulodesulfobacterales</taxon>
        <taxon>Candidatus Acididesulfobacter</taxon>
    </lineage>
</organism>
<comment type="caution">
    <text evidence="1">The sequence shown here is derived from an EMBL/GenBank/DDBJ whole genome shotgun (WGS) entry which is preliminary data.</text>
</comment>
<gene>
    <name evidence="1" type="ORF">EVG15_09005</name>
</gene>
<name>A0A519BKQ3_9DELT</name>
<dbReference type="EMBL" id="SGBB01000020">
    <property type="protein sequence ID" value="RZD17858.1"/>
    <property type="molecule type" value="Genomic_DNA"/>
</dbReference>
<sequence length="182" mass="21470">MIKKATLFALMSLIFFLSLNTVKSNAMMMSKIKMMKLMKIFKRHNLGFLPVFYRFHPGPNWVLMHAKALNLNSSQIKQEKILTMEMMHNTIKGVMRFKKALKQYKMDAMQNNPSISKLISDVKAVGNAETYLGYVMIPFHIKGYRVLYPSQKSLYHRLAKKNWIKTMQMMRKQKIQKTKMMH</sequence>